<proteinExistence type="predicted"/>
<reference evidence="1" key="1">
    <citation type="submission" date="2020-02" db="EMBL/GenBank/DDBJ databases">
        <authorList>
            <person name="Enbody D E."/>
            <person name="Pettersson E M."/>
        </authorList>
    </citation>
    <scope>NUCLEOTIDE SEQUENCE [LARGE SCALE GENOMIC DNA]</scope>
</reference>
<sequence length="88" mass="9665">MSCHLHQHLPPLYQDPVHLCPAAKCHQGCPPTKCHQVCPPAVCEQECHPTKCQQMCPTSNPPDPPKTEGENTGMLWVLGTCLIRLKSG</sequence>
<dbReference type="Proteomes" id="UP000694382">
    <property type="component" value="Chromosome 25"/>
</dbReference>
<name>A0A8C3Q7K6_GEOPR</name>
<reference evidence="1" key="3">
    <citation type="submission" date="2025-09" db="UniProtKB">
        <authorList>
            <consortium name="Ensembl"/>
        </authorList>
    </citation>
    <scope>IDENTIFICATION</scope>
</reference>
<accession>A0A8C3Q7K6</accession>
<dbReference type="Ensembl" id="ENSCPVT00000009759.2">
    <property type="protein sequence ID" value="ENSCPVP00000009352.1"/>
    <property type="gene ID" value="ENSCPVG00000006855.2"/>
</dbReference>
<keyword evidence="2" id="KW-1185">Reference proteome</keyword>
<organism evidence="1 2">
    <name type="scientific">Geospiza parvula</name>
    <name type="common">Small tree-finch</name>
    <name type="synonym">Camarhynchus parvulus</name>
    <dbReference type="NCBI Taxonomy" id="87175"/>
    <lineage>
        <taxon>Eukaryota</taxon>
        <taxon>Metazoa</taxon>
        <taxon>Chordata</taxon>
        <taxon>Craniata</taxon>
        <taxon>Vertebrata</taxon>
        <taxon>Euteleostomi</taxon>
        <taxon>Archelosauria</taxon>
        <taxon>Archosauria</taxon>
        <taxon>Dinosauria</taxon>
        <taxon>Saurischia</taxon>
        <taxon>Theropoda</taxon>
        <taxon>Coelurosauria</taxon>
        <taxon>Aves</taxon>
        <taxon>Neognathae</taxon>
        <taxon>Neoaves</taxon>
        <taxon>Telluraves</taxon>
        <taxon>Australaves</taxon>
        <taxon>Passeriformes</taxon>
        <taxon>Thraupidae</taxon>
        <taxon>Camarhynchus</taxon>
    </lineage>
</organism>
<protein>
    <submittedName>
        <fullName evidence="1">Uncharacterized protein</fullName>
    </submittedName>
</protein>
<evidence type="ECO:0000313" key="2">
    <source>
        <dbReference type="Proteomes" id="UP000694382"/>
    </source>
</evidence>
<evidence type="ECO:0000313" key="1">
    <source>
        <dbReference type="Ensembl" id="ENSCPVP00000009352.1"/>
    </source>
</evidence>
<reference evidence="1" key="2">
    <citation type="submission" date="2025-08" db="UniProtKB">
        <authorList>
            <consortium name="Ensembl"/>
        </authorList>
    </citation>
    <scope>IDENTIFICATION</scope>
</reference>
<dbReference type="AlphaFoldDB" id="A0A8C3Q7K6"/>